<gene>
    <name evidence="1" type="ORF">OVA965_LOCUS36167</name>
    <name evidence="2" type="ORF">TMI583_LOCUS37165</name>
</gene>
<name>A0A8S2FJ41_9BILA</name>
<protein>
    <submittedName>
        <fullName evidence="1">Uncharacterized protein</fullName>
    </submittedName>
</protein>
<sequence>MQRLRHQAREEWKRQT</sequence>
<proteinExistence type="predicted"/>
<comment type="caution">
    <text evidence="1">The sequence shown here is derived from an EMBL/GenBank/DDBJ whole genome shotgun (WGS) entry which is preliminary data.</text>
</comment>
<dbReference type="EMBL" id="CAJOBA010054301">
    <property type="protein sequence ID" value="CAF4273477.1"/>
    <property type="molecule type" value="Genomic_DNA"/>
</dbReference>
<accession>A0A8S2FJ41</accession>
<evidence type="ECO:0000313" key="3">
    <source>
        <dbReference type="Proteomes" id="UP000677228"/>
    </source>
</evidence>
<reference evidence="1" key="1">
    <citation type="submission" date="2021-02" db="EMBL/GenBank/DDBJ databases">
        <authorList>
            <person name="Nowell W R."/>
        </authorList>
    </citation>
    <scope>NUCLEOTIDE SEQUENCE</scope>
</reference>
<evidence type="ECO:0000313" key="1">
    <source>
        <dbReference type="EMBL" id="CAF1483345.1"/>
    </source>
</evidence>
<organism evidence="1 3">
    <name type="scientific">Didymodactylos carnosus</name>
    <dbReference type="NCBI Taxonomy" id="1234261"/>
    <lineage>
        <taxon>Eukaryota</taxon>
        <taxon>Metazoa</taxon>
        <taxon>Spiralia</taxon>
        <taxon>Gnathifera</taxon>
        <taxon>Rotifera</taxon>
        <taxon>Eurotatoria</taxon>
        <taxon>Bdelloidea</taxon>
        <taxon>Philodinida</taxon>
        <taxon>Philodinidae</taxon>
        <taxon>Didymodactylos</taxon>
    </lineage>
</organism>
<feature type="non-terminal residue" evidence="1">
    <location>
        <position position="16"/>
    </location>
</feature>
<evidence type="ECO:0000313" key="2">
    <source>
        <dbReference type="EMBL" id="CAF4273477.1"/>
    </source>
</evidence>
<dbReference type="EMBL" id="CAJNOK010032368">
    <property type="protein sequence ID" value="CAF1483345.1"/>
    <property type="molecule type" value="Genomic_DNA"/>
</dbReference>
<dbReference type="AlphaFoldDB" id="A0A8S2FJ41"/>
<dbReference type="Proteomes" id="UP000677228">
    <property type="component" value="Unassembled WGS sequence"/>
</dbReference>
<dbReference type="Proteomes" id="UP000682733">
    <property type="component" value="Unassembled WGS sequence"/>
</dbReference>